<evidence type="ECO:0000256" key="1">
    <source>
        <dbReference type="SAM" id="MobiDB-lite"/>
    </source>
</evidence>
<feature type="compositionally biased region" description="Basic residues" evidence="1">
    <location>
        <begin position="137"/>
        <end position="148"/>
    </location>
</feature>
<feature type="compositionally biased region" description="Basic and acidic residues" evidence="1">
    <location>
        <begin position="111"/>
        <end position="121"/>
    </location>
</feature>
<organism evidence="2 3">
    <name type="scientific">Pristionchus pacificus</name>
    <name type="common">Parasitic nematode worm</name>
    <dbReference type="NCBI Taxonomy" id="54126"/>
    <lineage>
        <taxon>Eukaryota</taxon>
        <taxon>Metazoa</taxon>
        <taxon>Ecdysozoa</taxon>
        <taxon>Nematoda</taxon>
        <taxon>Chromadorea</taxon>
        <taxon>Rhabditida</taxon>
        <taxon>Rhabditina</taxon>
        <taxon>Diplogasteromorpha</taxon>
        <taxon>Diplogasteroidea</taxon>
        <taxon>Neodiplogasteridae</taxon>
        <taxon>Pristionchus</taxon>
    </lineage>
</organism>
<feature type="compositionally biased region" description="Basic and acidic residues" evidence="1">
    <location>
        <begin position="149"/>
        <end position="158"/>
    </location>
</feature>
<reference evidence="3" key="1">
    <citation type="journal article" date="2008" name="Nat. Genet.">
        <title>The Pristionchus pacificus genome provides a unique perspective on nematode lifestyle and parasitism.</title>
        <authorList>
            <person name="Dieterich C."/>
            <person name="Clifton S.W."/>
            <person name="Schuster L.N."/>
            <person name="Chinwalla A."/>
            <person name="Delehaunty K."/>
            <person name="Dinkelacker I."/>
            <person name="Fulton L."/>
            <person name="Fulton R."/>
            <person name="Godfrey J."/>
            <person name="Minx P."/>
            <person name="Mitreva M."/>
            <person name="Roeseler W."/>
            <person name="Tian H."/>
            <person name="Witte H."/>
            <person name="Yang S.P."/>
            <person name="Wilson R.K."/>
            <person name="Sommer R.J."/>
        </authorList>
    </citation>
    <scope>NUCLEOTIDE SEQUENCE [LARGE SCALE GENOMIC DNA]</scope>
    <source>
        <strain evidence="3">PS312</strain>
    </source>
</reference>
<sequence>MLSNFEANRYAETKKISKIADSLGLRELGVRRAVEFVLGAQFSKTWSFLRGTLISVEEVAGIKKKSNFVLTTLVARVLVRRVAAVVLTIADEGARDALAVVALRRKRSKIKDCKPGTDSRPRRPSCPRRPCSSCASRPKRPVKGQRSKIRQDTAEIKDQTTQTSPQSLSPSHCHVSGMQRPDGQRTLQRKEPKIKDGLTSDRRTSAQDRTVSLRQPCRRSRRTRRTDRPATNSNMFVFGHRMRTPRQSIGSPGQVAALSSDTASSWQSLWPSHTCKRRRDEWEASAHHTPHLGGVDAVSVGAREGALGA</sequence>
<proteinExistence type="predicted"/>
<accession>A0A8R1UQA1</accession>
<name>A0A2A6BNE4_PRIPA</name>
<feature type="compositionally biased region" description="Basic and acidic residues" evidence="1">
    <location>
        <begin position="188"/>
        <end position="206"/>
    </location>
</feature>
<feature type="compositionally biased region" description="Low complexity" evidence="1">
    <location>
        <begin position="159"/>
        <end position="171"/>
    </location>
</feature>
<evidence type="ECO:0000313" key="3">
    <source>
        <dbReference type="Proteomes" id="UP000005239"/>
    </source>
</evidence>
<reference evidence="2" key="2">
    <citation type="submission" date="2022-06" db="UniProtKB">
        <authorList>
            <consortium name="EnsemblMetazoa"/>
        </authorList>
    </citation>
    <scope>IDENTIFICATION</scope>
    <source>
        <strain evidence="2">PS312</strain>
    </source>
</reference>
<feature type="region of interest" description="Disordered" evidence="1">
    <location>
        <begin position="111"/>
        <end position="232"/>
    </location>
</feature>
<evidence type="ECO:0000313" key="2">
    <source>
        <dbReference type="EnsemblMetazoa" id="PPA35912.1"/>
    </source>
</evidence>
<dbReference type="EnsemblMetazoa" id="PPA35912.1">
    <property type="protein sequence ID" value="PPA35912.1"/>
    <property type="gene ID" value="WBGene00274281"/>
</dbReference>
<feature type="compositionally biased region" description="Basic residues" evidence="1">
    <location>
        <begin position="216"/>
        <end position="225"/>
    </location>
</feature>
<gene>
    <name evidence="2" type="primary">WBGene00274281</name>
</gene>
<keyword evidence="3" id="KW-1185">Reference proteome</keyword>
<protein>
    <submittedName>
        <fullName evidence="2">Uncharacterized protein</fullName>
    </submittedName>
</protein>
<dbReference type="AlphaFoldDB" id="A0A2A6BNE4"/>
<dbReference type="Proteomes" id="UP000005239">
    <property type="component" value="Unassembled WGS sequence"/>
</dbReference>
<accession>A0A2A6BNE4</accession>